<comment type="caution">
    <text evidence="1">The sequence shown here is derived from an EMBL/GenBank/DDBJ whole genome shotgun (WGS) entry which is preliminary data.</text>
</comment>
<keyword evidence="2" id="KW-1185">Reference proteome</keyword>
<evidence type="ECO:0000313" key="2">
    <source>
        <dbReference type="Proteomes" id="UP001629235"/>
    </source>
</evidence>
<sequence>MTDSLLKAAAHRFVRFFESASIVAAPKKAHYIGGVKLGIALARVATLILAVEG</sequence>
<proteinExistence type="predicted"/>
<accession>A0ACC7N645</accession>
<name>A0ACC7N645_9BURK</name>
<evidence type="ECO:0000313" key="1">
    <source>
        <dbReference type="EMBL" id="MFM0102726.1"/>
    </source>
</evidence>
<dbReference type="Proteomes" id="UP001629235">
    <property type="component" value="Unassembled WGS sequence"/>
</dbReference>
<gene>
    <name evidence="1" type="ORF">PQR01_04310</name>
</gene>
<protein>
    <submittedName>
        <fullName evidence="1">Uncharacterized protein</fullName>
    </submittedName>
</protein>
<reference evidence="1 2" key="1">
    <citation type="journal article" date="2024" name="Chem. Sci.">
        <title>Discovery of megapolipeptins by genome mining of a Burkholderiales bacteria collection.</title>
        <authorList>
            <person name="Paulo B.S."/>
            <person name="Recchia M.J.J."/>
            <person name="Lee S."/>
            <person name="Fergusson C.H."/>
            <person name="Romanowski S.B."/>
            <person name="Hernandez A."/>
            <person name="Krull N."/>
            <person name="Liu D.Y."/>
            <person name="Cavanagh H."/>
            <person name="Bos A."/>
            <person name="Gray C.A."/>
            <person name="Murphy B.T."/>
            <person name="Linington R.G."/>
            <person name="Eustaquio A.S."/>
        </authorList>
    </citation>
    <scope>NUCLEOTIDE SEQUENCE [LARGE SCALE GENOMIC DNA]</scope>
    <source>
        <strain evidence="1 2">RL18-126-BIB-B</strain>
    </source>
</reference>
<dbReference type="EMBL" id="JAQQDW010000005">
    <property type="protein sequence ID" value="MFM0102726.1"/>
    <property type="molecule type" value="Genomic_DNA"/>
</dbReference>
<organism evidence="1 2">
    <name type="scientific">Paraburkholderia rhynchosiae</name>
    <dbReference type="NCBI Taxonomy" id="487049"/>
    <lineage>
        <taxon>Bacteria</taxon>
        <taxon>Pseudomonadati</taxon>
        <taxon>Pseudomonadota</taxon>
        <taxon>Betaproteobacteria</taxon>
        <taxon>Burkholderiales</taxon>
        <taxon>Burkholderiaceae</taxon>
        <taxon>Paraburkholderia</taxon>
    </lineage>
</organism>